<evidence type="ECO:0000259" key="1">
    <source>
        <dbReference type="Pfam" id="PF02464"/>
    </source>
</evidence>
<dbReference type="AlphaFoldDB" id="A0A484H7B7"/>
<feature type="domain" description="CinA C-terminal" evidence="1">
    <location>
        <begin position="13"/>
        <end position="162"/>
    </location>
</feature>
<reference evidence="2" key="1">
    <citation type="submission" date="2018-10" db="EMBL/GenBank/DDBJ databases">
        <authorList>
            <person name="Gruber-Vodicka H."/>
            <person name="Jaeckle O."/>
        </authorList>
    </citation>
    <scope>NUCLEOTIDE SEQUENCE</scope>
</reference>
<sequence>MLLFPVGLVNKTANLVATCQRAGLRIATAESCTGGLLCALLTEVPGASRVVERGFIAYSNAAKIEVLDVPADLLQVHGAVSESVACAMATGLLNLCSNVALTIAVTGIAGPDGGSGQRPAGLVHLAAARRGASVTHQRALFPGDRTEVRLATVATAIAILAALVPTSLHGRS</sequence>
<dbReference type="NCBIfam" id="TIGR00199">
    <property type="entry name" value="PncC_domain"/>
    <property type="match status" value="1"/>
</dbReference>
<protein>
    <submittedName>
        <fullName evidence="2">C-terminal domain of CinA type S</fullName>
    </submittedName>
</protein>
<organism evidence="2">
    <name type="scientific">invertebrate metagenome</name>
    <dbReference type="NCBI Taxonomy" id="1711999"/>
    <lineage>
        <taxon>unclassified sequences</taxon>
        <taxon>metagenomes</taxon>
        <taxon>organismal metagenomes</taxon>
    </lineage>
</organism>
<accession>A0A484H7B7</accession>
<name>A0A484H7B7_9ZZZZ</name>
<dbReference type="Gene3D" id="3.90.950.20">
    <property type="entry name" value="CinA-like"/>
    <property type="match status" value="1"/>
</dbReference>
<dbReference type="InterPro" id="IPR008136">
    <property type="entry name" value="CinA_C"/>
</dbReference>
<gene>
    <name evidence="2" type="ORF">RIEGSTA812A_PEG_106</name>
</gene>
<dbReference type="Pfam" id="PF02464">
    <property type="entry name" value="CinA"/>
    <property type="match status" value="1"/>
</dbReference>
<evidence type="ECO:0000313" key="2">
    <source>
        <dbReference type="EMBL" id="VBB68633.1"/>
    </source>
</evidence>
<proteinExistence type="predicted"/>
<dbReference type="SUPFAM" id="SSF142433">
    <property type="entry name" value="CinA-like"/>
    <property type="match status" value="1"/>
</dbReference>
<dbReference type="EMBL" id="LR026963">
    <property type="protein sequence ID" value="VBB68633.1"/>
    <property type="molecule type" value="Genomic_DNA"/>
</dbReference>
<dbReference type="InterPro" id="IPR036653">
    <property type="entry name" value="CinA-like_C"/>
</dbReference>